<keyword evidence="13" id="KW-1075">Inhibition of eukaryotic host translation factors by virus</keyword>
<evidence type="ECO:0000256" key="12">
    <source>
        <dbReference type="ARBA" id="ARBA00023247"/>
    </source>
</evidence>
<proteinExistence type="predicted"/>
<evidence type="ECO:0000256" key="13">
    <source>
        <dbReference type="ARBA" id="ARBA00023325"/>
    </source>
</evidence>
<dbReference type="Pfam" id="PF02438">
    <property type="entry name" value="Adeno_100"/>
    <property type="match status" value="1"/>
</dbReference>
<keyword evidence="10" id="KW-0143">Chaperone</keyword>
<dbReference type="GO" id="GO:0039657">
    <property type="term" value="P:symbiont-mediated suppression of host gene expression"/>
    <property type="evidence" value="ECO:0007669"/>
    <property type="project" value="UniProtKB-KW"/>
</dbReference>
<dbReference type="RefSeq" id="YP_004414811.1">
    <property type="nucleotide sequence ID" value="NC_015455.1"/>
</dbReference>
<evidence type="ECO:0000256" key="11">
    <source>
        <dbReference type="ARBA" id="ARBA00023200"/>
    </source>
</evidence>
<keyword evidence="1" id="KW-0813">Transport</keyword>
<feature type="compositionally biased region" description="Acidic residues" evidence="14">
    <location>
        <begin position="1"/>
        <end position="17"/>
    </location>
</feature>
<evidence type="ECO:0000256" key="4">
    <source>
        <dbReference type="ARBA" id="ARBA00022581"/>
    </source>
</evidence>
<dbReference type="Proteomes" id="UP000162892">
    <property type="component" value="Segment"/>
</dbReference>
<organism evidence="15 16">
    <name type="scientific">Raptor adenovirus 1</name>
    <dbReference type="NCBI Taxonomy" id="1520002"/>
    <lineage>
        <taxon>Viruses</taxon>
        <taxon>Varidnaviria</taxon>
        <taxon>Bamfordvirae</taxon>
        <taxon>Preplasmiviricota</taxon>
        <taxon>Polisuviricotina</taxon>
        <taxon>Pharingeaviricetes</taxon>
        <taxon>Rowavirales</taxon>
        <taxon>Adenoviridae</taxon>
        <taxon>Siadenovirus</taxon>
        <taxon>Siadenovirus raptoris</taxon>
        <taxon>Raptor siadenovirus A</taxon>
    </lineage>
</organism>
<sequence>MASEEELPPVVESEAETTDEHVPIDSVNEEEEDDVPQEDVNDSTAEEPPSNGEFGRNTFSIHLQRQAQLCKLALNSKYKYLPESVSKIGEAFEQFIFNPETESDVKQREARMNFYPPFAVPECTASYFSFFSILPVPFSCAANRTQTVKMKELQSIKKFDVLPQFDDTLFAVSEGLGTEVTATDSLPRKTRLVSLDADYPRLITMKEKLKHVLRFAYPALNLPPKIHKCMIDLLFKPYQKGTETEEEVDYVFNDSFIAEYLQLDEDVMTERITKFRSDLLKAIQFVAGLKLMQKFFRDAGFVKKMQDILHYTFHHGYIRLVGHITGQNLSKYITFHSMTFENRNNNADLQSTLDLNDGEDYMVDSIFLFLILTWQTVMGIWQQNLNSQNMSQLEKLLMTKGPELILCENADEMGEKIAHWISDDNAIIKIFQQHLPDFISQTQLNNFRQFVLARSNIAGGLVPAMIKDFVPLDFKESSPLLWAHVYLLKLSYYLYQHGDYMQVFFIDDGENKSPDNEVFCNCNLCAPHRTPRFNAAMHNEILAIDTFDFFVPSKDGKDGERVTLSPGIWANRYLDHFVKEDFHPFEVVKYIDYPERFITEPTACVITKPEILSTLKFMQKKRERFLLEKGSGTYLDPDTGDNLSDAKFLPQPREGCESSRKFTNQRRSKPNQEHHKKEKKNSR</sequence>
<evidence type="ECO:0000256" key="6">
    <source>
        <dbReference type="ARBA" id="ARBA00022809"/>
    </source>
</evidence>
<evidence type="ECO:0000256" key="2">
    <source>
        <dbReference type="ARBA" id="ARBA00022481"/>
    </source>
</evidence>
<reference evidence="15 16" key="1">
    <citation type="journal article" date="2009" name="Virus Res.">
        <title>Confirmation of a novel siadenovirus species detected in raptors: partial sequence and phylogenetic analysis.</title>
        <authorList>
            <person name="Kovacs E.R."/>
            <person name="Benko M."/>
        </authorList>
    </citation>
    <scope>NUCLEOTIDE SEQUENCE [LARGE SCALE GENOMIC DNA]</scope>
</reference>
<dbReference type="EMBL" id="EU715130">
    <property type="protein sequence ID" value="AEC32100.1"/>
    <property type="molecule type" value="Genomic_DNA"/>
</dbReference>
<evidence type="ECO:0000256" key="8">
    <source>
        <dbReference type="ARBA" id="ARBA00022921"/>
    </source>
</evidence>
<dbReference type="GeneID" id="10526573"/>
<evidence type="ECO:0000256" key="14">
    <source>
        <dbReference type="SAM" id="MobiDB-lite"/>
    </source>
</evidence>
<feature type="compositionally biased region" description="Acidic residues" evidence="14">
    <location>
        <begin position="27"/>
        <end position="45"/>
    </location>
</feature>
<keyword evidence="9" id="KW-1190">Host gene expression shutoff by virus</keyword>
<dbReference type="KEGG" id="vg:10526573"/>
<evidence type="ECO:0000256" key="9">
    <source>
        <dbReference type="ARBA" id="ARBA00022995"/>
    </source>
</evidence>
<evidence type="ECO:0000256" key="1">
    <source>
        <dbReference type="ARBA" id="ARBA00022448"/>
    </source>
</evidence>
<keyword evidence="11" id="KW-1035">Host cytoplasm</keyword>
<keyword evidence="12" id="KW-1262">Eukaryotic host gene expression shutoff by virus</keyword>
<dbReference type="GO" id="GO:0039606">
    <property type="term" value="P:symbiont-mediated suppression of host translation initiation"/>
    <property type="evidence" value="ECO:0007669"/>
    <property type="project" value="UniProtKB-KW"/>
</dbReference>
<name>F4MI05_9ADEN</name>
<feature type="region of interest" description="Disordered" evidence="14">
    <location>
        <begin position="637"/>
        <end position="683"/>
    </location>
</feature>
<keyword evidence="8" id="KW-0426">Late protein</keyword>
<evidence type="ECO:0000256" key="10">
    <source>
        <dbReference type="ARBA" id="ARBA00023186"/>
    </source>
</evidence>
<keyword evidence="2" id="KW-0488">Methylation</keyword>
<dbReference type="InterPro" id="IPR003381">
    <property type="entry name" value="L4"/>
</dbReference>
<dbReference type="GO" id="GO:0003723">
    <property type="term" value="F:RNA binding"/>
    <property type="evidence" value="ECO:0007669"/>
    <property type="project" value="UniProtKB-KW"/>
</dbReference>
<accession>F4MI05</accession>
<evidence type="ECO:0000256" key="7">
    <source>
        <dbReference type="ARBA" id="ARBA00022884"/>
    </source>
</evidence>
<evidence type="ECO:0000256" key="3">
    <source>
        <dbReference type="ARBA" id="ARBA00022553"/>
    </source>
</evidence>
<evidence type="ECO:0000313" key="15">
    <source>
        <dbReference type="EMBL" id="AEC32100.1"/>
    </source>
</evidence>
<keyword evidence="16" id="KW-1185">Reference proteome</keyword>
<keyword evidence="7" id="KW-0694">RNA-binding</keyword>
<keyword evidence="4" id="KW-0945">Host-virus interaction</keyword>
<dbReference type="OrthoDB" id="2556at10239"/>
<keyword evidence="5" id="KW-1155">Translational shunt</keyword>
<protein>
    <submittedName>
        <fullName evidence="15">100K protein</fullName>
    </submittedName>
</protein>
<dbReference type="GO" id="GO:0039704">
    <property type="term" value="P:viral translational shunt"/>
    <property type="evidence" value="ECO:0007669"/>
    <property type="project" value="InterPro"/>
</dbReference>
<evidence type="ECO:0000313" key="16">
    <source>
        <dbReference type="Proteomes" id="UP000162892"/>
    </source>
</evidence>
<keyword evidence="6" id="KW-1193">Eukaryotic host translation shutoff by virus</keyword>
<feature type="region of interest" description="Disordered" evidence="14">
    <location>
        <begin position="1"/>
        <end position="56"/>
    </location>
</feature>
<evidence type="ECO:0000256" key="5">
    <source>
        <dbReference type="ARBA" id="ARBA00022586"/>
    </source>
</evidence>
<keyword evidence="3" id="KW-0597">Phosphoprotein</keyword>